<protein>
    <submittedName>
        <fullName evidence="2">Thiol-disulfide isomerase/thioredoxin</fullName>
    </submittedName>
</protein>
<dbReference type="RefSeq" id="WP_167166566.1">
    <property type="nucleotide sequence ID" value="NZ_BAAAOO010000011.1"/>
</dbReference>
<keyword evidence="3" id="KW-1185">Reference proteome</keyword>
<evidence type="ECO:0000313" key="3">
    <source>
        <dbReference type="Proteomes" id="UP000749311"/>
    </source>
</evidence>
<organism evidence="2 3">
    <name type="scientific">Brooklawnia cerclae</name>
    <dbReference type="NCBI Taxonomy" id="349934"/>
    <lineage>
        <taxon>Bacteria</taxon>
        <taxon>Bacillati</taxon>
        <taxon>Actinomycetota</taxon>
        <taxon>Actinomycetes</taxon>
        <taxon>Propionibacteriales</taxon>
        <taxon>Propionibacteriaceae</taxon>
        <taxon>Brooklawnia</taxon>
    </lineage>
</organism>
<dbReference type="Gene3D" id="3.40.30.10">
    <property type="entry name" value="Glutaredoxin"/>
    <property type="match status" value="1"/>
</dbReference>
<evidence type="ECO:0000313" key="2">
    <source>
        <dbReference type="EMBL" id="NIH57118.1"/>
    </source>
</evidence>
<evidence type="ECO:0000259" key="1">
    <source>
        <dbReference type="Pfam" id="PF00085"/>
    </source>
</evidence>
<gene>
    <name evidence="2" type="ORF">FB473_001763</name>
</gene>
<reference evidence="2 3" key="1">
    <citation type="submission" date="2020-02" db="EMBL/GenBank/DDBJ databases">
        <title>Sequencing the genomes of 1000 actinobacteria strains.</title>
        <authorList>
            <person name="Klenk H.-P."/>
        </authorList>
    </citation>
    <scope>NUCLEOTIDE SEQUENCE [LARGE SCALE GENOMIC DNA]</scope>
    <source>
        <strain evidence="2 3">DSM 19609</strain>
    </source>
</reference>
<dbReference type="Proteomes" id="UP000749311">
    <property type="component" value="Unassembled WGS sequence"/>
</dbReference>
<dbReference type="InterPro" id="IPR036249">
    <property type="entry name" value="Thioredoxin-like_sf"/>
</dbReference>
<proteinExistence type="predicted"/>
<accession>A0ABX0SFD9</accession>
<dbReference type="GO" id="GO:0016853">
    <property type="term" value="F:isomerase activity"/>
    <property type="evidence" value="ECO:0007669"/>
    <property type="project" value="UniProtKB-KW"/>
</dbReference>
<feature type="domain" description="Thioredoxin" evidence="1">
    <location>
        <begin position="58"/>
        <end position="134"/>
    </location>
</feature>
<name>A0ABX0SFD9_9ACTN</name>
<dbReference type="CDD" id="cd02947">
    <property type="entry name" value="TRX_family"/>
    <property type="match status" value="1"/>
</dbReference>
<keyword evidence="2" id="KW-0413">Isomerase</keyword>
<dbReference type="Pfam" id="PF00085">
    <property type="entry name" value="Thioredoxin"/>
    <property type="match status" value="1"/>
</dbReference>
<dbReference type="InterPro" id="IPR013766">
    <property type="entry name" value="Thioredoxin_domain"/>
</dbReference>
<sequence length="148" mass="15550">MSLPQALIVLAALVAATGALAIVLRARAGHGRAVSRATVVAASDLGSGEPLGELATFVQLGTTFCAPCRATARRLSDFTATRPGVAHLDIDLAESPELADRFNVVETPTTLLLDRGGVVRVRFAGVPRPDDLEHHLHVITTGDNHDRS</sequence>
<dbReference type="EMBL" id="JAAMOZ010000001">
    <property type="protein sequence ID" value="NIH57118.1"/>
    <property type="molecule type" value="Genomic_DNA"/>
</dbReference>
<comment type="caution">
    <text evidence="2">The sequence shown here is derived from an EMBL/GenBank/DDBJ whole genome shotgun (WGS) entry which is preliminary data.</text>
</comment>
<dbReference type="SUPFAM" id="SSF52833">
    <property type="entry name" value="Thioredoxin-like"/>
    <property type="match status" value="1"/>
</dbReference>